<accession>A0A401UTZ3</accession>
<dbReference type="InterPro" id="IPR036390">
    <property type="entry name" value="WH_DNA-bd_sf"/>
</dbReference>
<reference evidence="3 4" key="1">
    <citation type="submission" date="2018-11" db="EMBL/GenBank/DDBJ databases">
        <title>Genome sequencing and assembly of Clostridium tagluense strain A121.</title>
        <authorList>
            <person name="Murakami T."/>
            <person name="Segawa T."/>
            <person name="Shcherbakova V.A."/>
            <person name="Mori H."/>
            <person name="Yoshimura Y."/>
        </authorList>
    </citation>
    <scope>NUCLEOTIDE SEQUENCE [LARGE SCALE GENOMIC DNA]</scope>
    <source>
        <strain evidence="3 4">A121</strain>
    </source>
</reference>
<evidence type="ECO:0000256" key="1">
    <source>
        <dbReference type="ARBA" id="ARBA00038283"/>
    </source>
</evidence>
<comment type="similarity">
    <text evidence="1">Belongs to the initiator RepB protein family.</text>
</comment>
<dbReference type="Pfam" id="PF01051">
    <property type="entry name" value="Rep3_N"/>
    <property type="match status" value="1"/>
</dbReference>
<dbReference type="InterPro" id="IPR000525">
    <property type="entry name" value="Initiator_Rep_WH1"/>
</dbReference>
<dbReference type="Proteomes" id="UP000287872">
    <property type="component" value="Unassembled WGS sequence"/>
</dbReference>
<evidence type="ECO:0000259" key="2">
    <source>
        <dbReference type="Pfam" id="PF01051"/>
    </source>
</evidence>
<dbReference type="EMBL" id="BHYK01000051">
    <property type="protein sequence ID" value="GCD13020.1"/>
    <property type="molecule type" value="Genomic_DNA"/>
</dbReference>
<dbReference type="Pfam" id="PF21205">
    <property type="entry name" value="Rep3_C"/>
    <property type="match status" value="1"/>
</dbReference>
<dbReference type="GO" id="GO:0006270">
    <property type="term" value="P:DNA replication initiation"/>
    <property type="evidence" value="ECO:0007669"/>
    <property type="project" value="InterPro"/>
</dbReference>
<dbReference type="Gene3D" id="1.10.10.10">
    <property type="entry name" value="Winged helix-like DNA-binding domain superfamily/Winged helix DNA-binding domain"/>
    <property type="match status" value="2"/>
</dbReference>
<comment type="caution">
    <text evidence="3">The sequence shown here is derived from an EMBL/GenBank/DDBJ whole genome shotgun (WGS) entry which is preliminary data.</text>
</comment>
<name>A0A401UTZ3_9CLOT</name>
<protein>
    <submittedName>
        <fullName evidence="3">Replication protein RepA</fullName>
    </submittedName>
</protein>
<dbReference type="InterPro" id="IPR036388">
    <property type="entry name" value="WH-like_DNA-bd_sf"/>
</dbReference>
<dbReference type="GO" id="GO:0003887">
    <property type="term" value="F:DNA-directed DNA polymerase activity"/>
    <property type="evidence" value="ECO:0007669"/>
    <property type="project" value="InterPro"/>
</dbReference>
<evidence type="ECO:0000313" key="3">
    <source>
        <dbReference type="EMBL" id="GCD13020.1"/>
    </source>
</evidence>
<evidence type="ECO:0000313" key="4">
    <source>
        <dbReference type="Proteomes" id="UP000287872"/>
    </source>
</evidence>
<proteinExistence type="inferred from homology"/>
<sequence length="342" mass="40048">MNKNLEAIRPNGLIEARHELTSKENNIIDLVLNTIKDDNKYKYEIDIEKYKKVYILGSTNVYRDLKNTTNELFEKHNKFSIKDKLTGRERKFVWFSMLEYIPNEGKIIFEVGDTLKTMMLEMKKRIYYKIEYPINFKSLYSKRIYYMLKSFEDTGWRIDKIEDLKYKLNCPETYKNFAIFKLKVLDMAQKEINNASDINFAYEPIKTGRKVTSIKFTIANNKARNEMAAASAKIEEDSQQNIDDIKLVKAIIHENIKDLEASKILSSAKGDIEKIKEKYNIVSQLNDVKNVVGTVITAIKEDWSLPKGKTKVGSFNDYEQRTYDMVDLEKKLLGWDNNNVAR</sequence>
<feature type="domain" description="Initiator Rep protein WH1" evidence="2">
    <location>
        <begin position="9"/>
        <end position="149"/>
    </location>
</feature>
<keyword evidence="4" id="KW-1185">Reference proteome</keyword>
<dbReference type="OrthoDB" id="9765378at2"/>
<dbReference type="AlphaFoldDB" id="A0A401UTZ3"/>
<gene>
    <name evidence="3" type="primary">repA_1</name>
    <name evidence="3" type="ORF">Ctaglu_46430</name>
</gene>
<dbReference type="RefSeq" id="WP_125006181.1">
    <property type="nucleotide sequence ID" value="NZ_BHYK01000051.1"/>
</dbReference>
<dbReference type="SUPFAM" id="SSF46785">
    <property type="entry name" value="Winged helix' DNA-binding domain"/>
    <property type="match status" value="2"/>
</dbReference>
<organism evidence="3 4">
    <name type="scientific">Clostridium tagluense</name>
    <dbReference type="NCBI Taxonomy" id="360422"/>
    <lineage>
        <taxon>Bacteria</taxon>
        <taxon>Bacillati</taxon>
        <taxon>Bacillota</taxon>
        <taxon>Clostridia</taxon>
        <taxon>Eubacteriales</taxon>
        <taxon>Clostridiaceae</taxon>
        <taxon>Clostridium</taxon>
    </lineage>
</organism>